<evidence type="ECO:0000256" key="7">
    <source>
        <dbReference type="SAM" id="Phobius"/>
    </source>
</evidence>
<dbReference type="Gene3D" id="3.50.50.60">
    <property type="entry name" value="FAD/NAD(P)-binding domain"/>
    <property type="match status" value="2"/>
</dbReference>
<dbReference type="NCBIfam" id="TIGR02734">
    <property type="entry name" value="crtI_fam"/>
    <property type="match status" value="1"/>
</dbReference>
<dbReference type="OMA" id="YSEHAHG"/>
<dbReference type="Proteomes" id="UP000015104">
    <property type="component" value="Unassembled WGS sequence"/>
</dbReference>
<dbReference type="GO" id="GO:0016117">
    <property type="term" value="P:carotenoid biosynthetic process"/>
    <property type="evidence" value="ECO:0007669"/>
    <property type="project" value="UniProtKB-KW"/>
</dbReference>
<dbReference type="SUPFAM" id="SSF51905">
    <property type="entry name" value="FAD/NAD(P)-binding domain"/>
    <property type="match status" value="1"/>
</dbReference>
<evidence type="ECO:0000256" key="3">
    <source>
        <dbReference type="ARBA" id="ARBA00013293"/>
    </source>
</evidence>
<keyword evidence="7" id="KW-0812">Transmembrane</keyword>
<protein>
    <recommendedName>
        <fullName evidence="3">Phytoene desaturase</fullName>
    </recommendedName>
    <alternativeName>
        <fullName evidence="6">Phytoene desaturase (3,4-didehydrolycopene-forming)</fullName>
    </alternativeName>
</protein>
<dbReference type="Pfam" id="PF01593">
    <property type="entry name" value="Amino_oxidase"/>
    <property type="match status" value="1"/>
</dbReference>
<gene>
    <name evidence="9" type="primary">107364309</name>
</gene>
<feature type="transmembrane region" description="Helical" evidence="7">
    <location>
        <begin position="161"/>
        <end position="185"/>
    </location>
</feature>
<keyword evidence="10" id="KW-1185">Reference proteome</keyword>
<dbReference type="eggNOG" id="KOG4254">
    <property type="taxonomic scope" value="Eukaryota"/>
</dbReference>
<comment type="similarity">
    <text evidence="2">Belongs to the carotenoid/retinoid oxidoreductase family.</text>
</comment>
<evidence type="ECO:0000313" key="9">
    <source>
        <dbReference type="EnsemblMetazoa" id="tetur11g04820.1"/>
    </source>
</evidence>
<keyword evidence="5" id="KW-0560">Oxidoreductase</keyword>
<dbReference type="EnsemblMetazoa" id="tetur11g04820.1">
    <property type="protein sequence ID" value="tetur11g04820.1"/>
    <property type="gene ID" value="tetur11g04820"/>
</dbReference>
<comment type="pathway">
    <text evidence="1">Carotenoid biosynthesis.</text>
</comment>
<evidence type="ECO:0000256" key="1">
    <source>
        <dbReference type="ARBA" id="ARBA00004829"/>
    </source>
</evidence>
<dbReference type="OrthoDB" id="38045at2759"/>
<accession>T1KHL5</accession>
<dbReference type="InterPro" id="IPR036188">
    <property type="entry name" value="FAD/NAD-bd_sf"/>
</dbReference>
<evidence type="ECO:0000256" key="4">
    <source>
        <dbReference type="ARBA" id="ARBA00022746"/>
    </source>
</evidence>
<dbReference type="EMBL" id="CAEY01000075">
    <property type="status" value="NOT_ANNOTATED_CDS"/>
    <property type="molecule type" value="Genomic_DNA"/>
</dbReference>
<dbReference type="InterPro" id="IPR008150">
    <property type="entry name" value="Phytoene_DH_bac_CS"/>
</dbReference>
<dbReference type="GO" id="GO:0016627">
    <property type="term" value="F:oxidoreductase activity, acting on the CH-CH group of donors"/>
    <property type="evidence" value="ECO:0007669"/>
    <property type="project" value="UniProtKB-ARBA"/>
</dbReference>
<dbReference type="HOGENOM" id="CLU_019722_2_1_1"/>
<dbReference type="InterPro" id="IPR002937">
    <property type="entry name" value="Amino_oxidase"/>
</dbReference>
<dbReference type="KEGG" id="tut:107364309"/>
<dbReference type="STRING" id="32264.T1KHL5"/>
<evidence type="ECO:0000256" key="6">
    <source>
        <dbReference type="ARBA" id="ARBA00034551"/>
    </source>
</evidence>
<organism evidence="9 10">
    <name type="scientific">Tetranychus urticae</name>
    <name type="common">Two-spotted spider mite</name>
    <dbReference type="NCBI Taxonomy" id="32264"/>
    <lineage>
        <taxon>Eukaryota</taxon>
        <taxon>Metazoa</taxon>
        <taxon>Ecdysozoa</taxon>
        <taxon>Arthropoda</taxon>
        <taxon>Chelicerata</taxon>
        <taxon>Arachnida</taxon>
        <taxon>Acari</taxon>
        <taxon>Acariformes</taxon>
        <taxon>Trombidiformes</taxon>
        <taxon>Prostigmata</taxon>
        <taxon>Eleutherengona</taxon>
        <taxon>Raphignathae</taxon>
        <taxon>Tetranychoidea</taxon>
        <taxon>Tetranychidae</taxon>
        <taxon>Tetranychus</taxon>
    </lineage>
</organism>
<evidence type="ECO:0000313" key="10">
    <source>
        <dbReference type="Proteomes" id="UP000015104"/>
    </source>
</evidence>
<name>T1KHL5_TETUR</name>
<evidence type="ECO:0000256" key="2">
    <source>
        <dbReference type="ARBA" id="ARBA00006046"/>
    </source>
</evidence>
<proteinExistence type="inferred from homology"/>
<dbReference type="PROSITE" id="PS00982">
    <property type="entry name" value="PHYTOENE_DH"/>
    <property type="match status" value="1"/>
</dbReference>
<sequence>MNIKSRRLGGSKKVTIIGGGVGGLTLGAKLAQKDFDVTIYEKNSDCGGRCSRVHQDGYAFEQGAILYLFDDIYKRTFRELGESMDDHVKLIEHEDHHQVFFENDKFEYSNDRTRLAQEIERIEPCGNAREKLDNFCNECKCIEKFVTENVFYRTYDTIWQMLWFCIANLITNIKILWTALMYSMHSSVNRYFKNDLVCQALTLQSLYFGISPYTGSSLFSILVAYEIASGLKYPQKGMVSIVDALEAIAIKNGVKIQKNKGVDKILIDRSNKATGVKLDDGTIVSCDIVVSNADLTYTYNALLPPTKYAVELTKKDHVPSTITFFWGMDSRIKGLKSHNIFIPSDYRKLFEDIHDKKTIPDDPSIFIHIANRMDPDLAPDGKDALTVIVPIGEMAGLRGGFEKKVEKVKKKVIAKLEHKLGIKDFASKIVTDIQPETPDSWQNKFNCWGGTILGISHSLTNLLYFRPQQRCSEFSNVYFVGASTQPGAGVPLVMCSALSLVPKIEADLAKSKLRFQ</sequence>
<dbReference type="AlphaFoldDB" id="T1KHL5"/>
<evidence type="ECO:0000259" key="8">
    <source>
        <dbReference type="Pfam" id="PF01593"/>
    </source>
</evidence>
<keyword evidence="7" id="KW-1133">Transmembrane helix</keyword>
<dbReference type="PANTHER" id="PTHR43734">
    <property type="entry name" value="PHYTOENE DESATURASE"/>
    <property type="match status" value="1"/>
</dbReference>
<feature type="domain" description="Amine oxidase" evidence="8">
    <location>
        <begin position="22"/>
        <end position="490"/>
    </location>
</feature>
<dbReference type="InterPro" id="IPR014105">
    <property type="entry name" value="Carotenoid/retinoid_OxRdtase"/>
</dbReference>
<keyword evidence="4" id="KW-0125">Carotenoid biosynthesis</keyword>
<reference evidence="9" key="2">
    <citation type="submission" date="2015-06" db="UniProtKB">
        <authorList>
            <consortium name="EnsemblMetazoa"/>
        </authorList>
    </citation>
    <scope>IDENTIFICATION</scope>
</reference>
<reference evidence="10" key="1">
    <citation type="submission" date="2011-08" db="EMBL/GenBank/DDBJ databases">
        <authorList>
            <person name="Rombauts S."/>
        </authorList>
    </citation>
    <scope>NUCLEOTIDE SEQUENCE</scope>
    <source>
        <strain evidence="10">London</strain>
    </source>
</reference>
<dbReference type="PANTHER" id="PTHR43734:SF1">
    <property type="entry name" value="PHYTOENE DESATURASE"/>
    <property type="match status" value="1"/>
</dbReference>
<evidence type="ECO:0000256" key="5">
    <source>
        <dbReference type="ARBA" id="ARBA00023002"/>
    </source>
</evidence>
<keyword evidence="7" id="KW-0472">Membrane</keyword>